<protein>
    <recommendedName>
        <fullName evidence="4">MARVEL domain-containing protein</fullName>
    </recommendedName>
</protein>
<accession>A0A6A6VKX9</accession>
<dbReference type="AlphaFoldDB" id="A0A6A6VKX9"/>
<dbReference type="OrthoDB" id="3890746at2759"/>
<sequence length="207" mass="22573">MKINPAPFHMAQVALIGIAAALSVAILGTSAHTLDVFNKQQTINPWWMPFWPQHFDVDGTKALIGSSAATIVLSMVFLAFALVPRFALTPTMRALLGLGTTLPSCLVNLVTVIYAHILNSNGGNTERDTIQTWTCKYQNGTPFQGDVALLPNMGNENFGSLCRESRFAVYGTLIVFLLLGFSLVLTILAWAADKWAARKSSKEVEMQ</sequence>
<dbReference type="Proteomes" id="UP000799440">
    <property type="component" value="Unassembled WGS sequence"/>
</dbReference>
<dbReference type="EMBL" id="MU006565">
    <property type="protein sequence ID" value="KAF2749787.1"/>
    <property type="molecule type" value="Genomic_DNA"/>
</dbReference>
<evidence type="ECO:0000313" key="3">
    <source>
        <dbReference type="Proteomes" id="UP000799440"/>
    </source>
</evidence>
<keyword evidence="1" id="KW-1133">Transmembrane helix</keyword>
<feature type="transmembrane region" description="Helical" evidence="1">
    <location>
        <begin position="167"/>
        <end position="192"/>
    </location>
</feature>
<name>A0A6A6VKX9_9PLEO</name>
<organism evidence="2 3">
    <name type="scientific">Sporormia fimetaria CBS 119925</name>
    <dbReference type="NCBI Taxonomy" id="1340428"/>
    <lineage>
        <taxon>Eukaryota</taxon>
        <taxon>Fungi</taxon>
        <taxon>Dikarya</taxon>
        <taxon>Ascomycota</taxon>
        <taxon>Pezizomycotina</taxon>
        <taxon>Dothideomycetes</taxon>
        <taxon>Pleosporomycetidae</taxon>
        <taxon>Pleosporales</taxon>
        <taxon>Sporormiaceae</taxon>
        <taxon>Sporormia</taxon>
    </lineage>
</organism>
<evidence type="ECO:0000256" key="1">
    <source>
        <dbReference type="SAM" id="Phobius"/>
    </source>
</evidence>
<keyword evidence="1" id="KW-0812">Transmembrane</keyword>
<feature type="transmembrane region" description="Helical" evidence="1">
    <location>
        <begin position="62"/>
        <end position="83"/>
    </location>
</feature>
<evidence type="ECO:0000313" key="2">
    <source>
        <dbReference type="EMBL" id="KAF2749787.1"/>
    </source>
</evidence>
<keyword evidence="1" id="KW-0472">Membrane</keyword>
<keyword evidence="3" id="KW-1185">Reference proteome</keyword>
<proteinExistence type="predicted"/>
<evidence type="ECO:0008006" key="4">
    <source>
        <dbReference type="Google" id="ProtNLM"/>
    </source>
</evidence>
<gene>
    <name evidence="2" type="ORF">M011DRAFT_456550</name>
</gene>
<feature type="transmembrane region" description="Helical" evidence="1">
    <location>
        <begin position="95"/>
        <end position="117"/>
    </location>
</feature>
<reference evidence="2" key="1">
    <citation type="journal article" date="2020" name="Stud. Mycol.">
        <title>101 Dothideomycetes genomes: a test case for predicting lifestyles and emergence of pathogens.</title>
        <authorList>
            <person name="Haridas S."/>
            <person name="Albert R."/>
            <person name="Binder M."/>
            <person name="Bloem J."/>
            <person name="Labutti K."/>
            <person name="Salamov A."/>
            <person name="Andreopoulos B."/>
            <person name="Baker S."/>
            <person name="Barry K."/>
            <person name="Bills G."/>
            <person name="Bluhm B."/>
            <person name="Cannon C."/>
            <person name="Castanera R."/>
            <person name="Culley D."/>
            <person name="Daum C."/>
            <person name="Ezra D."/>
            <person name="Gonzalez J."/>
            <person name="Henrissat B."/>
            <person name="Kuo A."/>
            <person name="Liang C."/>
            <person name="Lipzen A."/>
            <person name="Lutzoni F."/>
            <person name="Magnuson J."/>
            <person name="Mondo S."/>
            <person name="Nolan M."/>
            <person name="Ohm R."/>
            <person name="Pangilinan J."/>
            <person name="Park H.-J."/>
            <person name="Ramirez L."/>
            <person name="Alfaro M."/>
            <person name="Sun H."/>
            <person name="Tritt A."/>
            <person name="Yoshinaga Y."/>
            <person name="Zwiers L.-H."/>
            <person name="Turgeon B."/>
            <person name="Goodwin S."/>
            <person name="Spatafora J."/>
            <person name="Crous P."/>
            <person name="Grigoriev I."/>
        </authorList>
    </citation>
    <scope>NUCLEOTIDE SEQUENCE</scope>
    <source>
        <strain evidence="2">CBS 119925</strain>
    </source>
</reference>